<dbReference type="Pfam" id="PF04175">
    <property type="entry name" value="DUF406"/>
    <property type="match status" value="1"/>
</dbReference>
<dbReference type="InterPro" id="IPR035571">
    <property type="entry name" value="UPF0234-like_C"/>
</dbReference>
<dbReference type="Proteomes" id="UP001195963">
    <property type="component" value="Unassembled WGS sequence"/>
</dbReference>
<reference evidence="2 3" key="1">
    <citation type="submission" date="2021-07" db="EMBL/GenBank/DDBJ databases">
        <title>Shewanella sp. nov, isolated from SCS.</title>
        <authorList>
            <person name="Cao W.R."/>
        </authorList>
    </citation>
    <scope>NUCLEOTIDE SEQUENCE [LARGE SCALE GENOMIC DNA]</scope>
    <source>
        <strain evidence="2 3">NR704-98</strain>
    </source>
</reference>
<proteinExistence type="inferred from homology"/>
<comment type="similarity">
    <text evidence="1">Belongs to the UPF0381 family.</text>
</comment>
<dbReference type="InterPro" id="IPR005272">
    <property type="entry name" value="DUF406"/>
</dbReference>
<dbReference type="PANTHER" id="PTHR38769">
    <property type="entry name" value="UPF0381 PROTEIN YFCZ-RELATED"/>
    <property type="match status" value="1"/>
</dbReference>
<organism evidence="2 3">
    <name type="scientific">Shewanella nanhaiensis</name>
    <dbReference type="NCBI Taxonomy" id="2864872"/>
    <lineage>
        <taxon>Bacteria</taxon>
        <taxon>Pseudomonadati</taxon>
        <taxon>Pseudomonadota</taxon>
        <taxon>Gammaproteobacteria</taxon>
        <taxon>Alteromonadales</taxon>
        <taxon>Shewanellaceae</taxon>
        <taxon>Shewanella</taxon>
    </lineage>
</organism>
<evidence type="ECO:0000313" key="2">
    <source>
        <dbReference type="EMBL" id="MBW8184795.1"/>
    </source>
</evidence>
<protein>
    <submittedName>
        <fullName evidence="2">YfcZ/YiiS family protein</fullName>
    </submittedName>
</protein>
<comment type="caution">
    <text evidence="2">The sequence shown here is derived from an EMBL/GenBank/DDBJ whole genome shotgun (WGS) entry which is preliminary data.</text>
</comment>
<gene>
    <name evidence="2" type="ORF">K0625_14055</name>
</gene>
<dbReference type="Gene3D" id="3.30.70.860">
    <property type="match status" value="1"/>
</dbReference>
<accession>A0ABS7E5G8</accession>
<dbReference type="RefSeq" id="WP_220110275.1">
    <property type="nucleotide sequence ID" value="NZ_JAHZST010000010.1"/>
</dbReference>
<dbReference type="PANTHER" id="PTHR38769:SF1">
    <property type="entry name" value="UPF0381 PROTEIN YFCZ-RELATED"/>
    <property type="match status" value="1"/>
</dbReference>
<evidence type="ECO:0000313" key="3">
    <source>
        <dbReference type="Proteomes" id="UP001195963"/>
    </source>
</evidence>
<dbReference type="EMBL" id="JAHZST010000010">
    <property type="protein sequence ID" value="MBW8184795.1"/>
    <property type="molecule type" value="Genomic_DNA"/>
</dbReference>
<sequence>MKNIQESQSALVNDTCNDCGSYADIGAVIDEHDTQLSISFTGADAKVEAEAVALKAKSRFDGVESEIKTDNDLTNLVIHFAYSAEKMIFQLENGI</sequence>
<name>A0ABS7E5G8_9GAMM</name>
<keyword evidence="3" id="KW-1185">Reference proteome</keyword>
<evidence type="ECO:0000256" key="1">
    <source>
        <dbReference type="ARBA" id="ARBA00006201"/>
    </source>
</evidence>